<evidence type="ECO:0000313" key="3">
    <source>
        <dbReference type="Proteomes" id="UP000674318"/>
    </source>
</evidence>
<dbReference type="GeneID" id="94288074"/>
<accession>A0A836L0V2</accession>
<dbReference type="EMBL" id="JAFJZO010000034">
    <property type="protein sequence ID" value="KAG5494119.1"/>
    <property type="molecule type" value="Genomic_DNA"/>
</dbReference>
<gene>
    <name evidence="2" type="ORF">JKF63_01954</name>
</gene>
<dbReference type="RefSeq" id="XP_067754154.1">
    <property type="nucleotide sequence ID" value="XM_067897997.1"/>
</dbReference>
<protein>
    <submittedName>
        <fullName evidence="2">Uncharacterized protein</fullName>
    </submittedName>
</protein>
<comment type="caution">
    <text evidence="2">The sequence shown here is derived from an EMBL/GenBank/DDBJ whole genome shotgun (WGS) entry which is preliminary data.</text>
</comment>
<organism evidence="2 3">
    <name type="scientific">Porcisia hertigi</name>
    <dbReference type="NCBI Taxonomy" id="2761500"/>
    <lineage>
        <taxon>Eukaryota</taxon>
        <taxon>Discoba</taxon>
        <taxon>Euglenozoa</taxon>
        <taxon>Kinetoplastea</taxon>
        <taxon>Metakinetoplastina</taxon>
        <taxon>Trypanosomatida</taxon>
        <taxon>Trypanosomatidae</taxon>
        <taxon>Leishmaniinae</taxon>
        <taxon>Porcisia</taxon>
    </lineage>
</organism>
<dbReference type="AlphaFoldDB" id="A0A836L0V2"/>
<feature type="transmembrane region" description="Helical" evidence="1">
    <location>
        <begin position="23"/>
        <end position="46"/>
    </location>
</feature>
<name>A0A836L0V2_9TRYP</name>
<dbReference type="OrthoDB" id="270593at2759"/>
<keyword evidence="3" id="KW-1185">Reference proteome</keyword>
<dbReference type="Proteomes" id="UP000674318">
    <property type="component" value="Unassembled WGS sequence"/>
</dbReference>
<keyword evidence="1" id="KW-0472">Membrane</keyword>
<dbReference type="KEGG" id="phet:94288074"/>
<reference evidence="2 3" key="1">
    <citation type="submission" date="2021-02" db="EMBL/GenBank/DDBJ databases">
        <title>Porcisia hertigi Genome sequencing and assembly.</title>
        <authorList>
            <person name="Almutairi H."/>
            <person name="Gatherer D."/>
        </authorList>
    </citation>
    <scope>NUCLEOTIDE SEQUENCE [LARGE SCALE GENOMIC DNA]</scope>
    <source>
        <strain evidence="2 3">C119</strain>
    </source>
</reference>
<keyword evidence="1" id="KW-1133">Transmembrane helix</keyword>
<sequence>MGHQADPNKYATYRDATVLQQRIATFVLVFSFIIVALVMTFSAVLYREAPCQDRADEIELDLRLRSGLTSEGVLTALRSILEERGGWLDFPLRNDDAPTKVQLDILDTDTRFIAGRGFRLVRRNVGSNYHFGLSTVFDKLCGTHPTLSMQVMANVDYERVAYHIKALGLMNSTVKYLQRSSLTTKDRNRLTTMAQLQSVFPGFHQLAPASASLSPTLSMNYTVEGVSDVYYNGRPLDIRVALQRWFPEKGSSDFLRVVVSTHNIMAERDLLSLYTSIQKAFVAQNMLCNASSPKCAAPLDLYIR</sequence>
<keyword evidence="1" id="KW-0812">Transmembrane</keyword>
<evidence type="ECO:0000256" key="1">
    <source>
        <dbReference type="SAM" id="Phobius"/>
    </source>
</evidence>
<evidence type="ECO:0000313" key="2">
    <source>
        <dbReference type="EMBL" id="KAG5494119.1"/>
    </source>
</evidence>
<proteinExistence type="predicted"/>